<organism evidence="8 9">
    <name type="scientific">Leekyejoonella antrihumi</name>
    <dbReference type="NCBI Taxonomy" id="1660198"/>
    <lineage>
        <taxon>Bacteria</taxon>
        <taxon>Bacillati</taxon>
        <taxon>Actinomycetota</taxon>
        <taxon>Actinomycetes</taxon>
        <taxon>Micrococcales</taxon>
        <taxon>Dermacoccaceae</taxon>
        <taxon>Leekyejoonella</taxon>
    </lineage>
</organism>
<comment type="cofactor">
    <cofactor evidence="1">
        <name>Mg(2+)</name>
        <dbReference type="ChEBI" id="CHEBI:18420"/>
    </cofactor>
</comment>
<evidence type="ECO:0000313" key="8">
    <source>
        <dbReference type="EMBL" id="TWP32491.1"/>
    </source>
</evidence>
<evidence type="ECO:0000256" key="2">
    <source>
        <dbReference type="ARBA" id="ARBA00005582"/>
    </source>
</evidence>
<keyword evidence="9" id="KW-1185">Reference proteome</keyword>
<feature type="region of interest" description="Disordered" evidence="6">
    <location>
        <begin position="171"/>
        <end position="197"/>
    </location>
</feature>
<dbReference type="Proteomes" id="UP000320244">
    <property type="component" value="Unassembled WGS sequence"/>
</dbReference>
<dbReference type="PANTHER" id="PTHR43046:SF12">
    <property type="entry name" value="GDP-MANNOSE MANNOSYL HYDROLASE"/>
    <property type="match status" value="1"/>
</dbReference>
<dbReference type="PANTHER" id="PTHR43046">
    <property type="entry name" value="GDP-MANNOSE MANNOSYL HYDROLASE"/>
    <property type="match status" value="1"/>
</dbReference>
<evidence type="ECO:0000256" key="3">
    <source>
        <dbReference type="ARBA" id="ARBA00022801"/>
    </source>
</evidence>
<accession>A0A563DRC2</accession>
<dbReference type="Pfam" id="PF00293">
    <property type="entry name" value="NUDIX"/>
    <property type="match status" value="1"/>
</dbReference>
<dbReference type="PROSITE" id="PS51462">
    <property type="entry name" value="NUDIX"/>
    <property type="match status" value="1"/>
</dbReference>
<name>A0A563DRC2_9MICO</name>
<evidence type="ECO:0000256" key="4">
    <source>
        <dbReference type="ARBA" id="ARBA00022842"/>
    </source>
</evidence>
<sequence length="197" mass="22060">MTQGLLPGQPGFVAPEPSRRPVQVRRTARVLLSDDAGRLLLFQDSDLGLTPIRRWWITPGGGIEPGETDTVAAIRELQEETGLVVTAEQLSGPLAVRQVIHGYSHAIVHQTEVFFALRVEHFDIDTSGYTEEERRTIAAAHWWTRPELEQTPHDVWPRNLLDFLDRPQLSRDVATDTAPEESSLPVSTHGHRPQARA</sequence>
<keyword evidence="4" id="KW-0460">Magnesium</keyword>
<dbReference type="SUPFAM" id="SSF55811">
    <property type="entry name" value="Nudix"/>
    <property type="match status" value="1"/>
</dbReference>
<dbReference type="PROSITE" id="PS00893">
    <property type="entry name" value="NUDIX_BOX"/>
    <property type="match status" value="1"/>
</dbReference>
<dbReference type="InterPro" id="IPR020476">
    <property type="entry name" value="Nudix_hydrolase"/>
</dbReference>
<feature type="region of interest" description="Disordered" evidence="6">
    <location>
        <begin position="1"/>
        <end position="20"/>
    </location>
</feature>
<reference evidence="8 9" key="2">
    <citation type="submission" date="2019-08" db="EMBL/GenBank/DDBJ databases">
        <title>Jejuicoccus antrihumi gen. nov., sp. nov., a new member of the family Dermacoccaceae isolated from a cave.</title>
        <authorList>
            <person name="Schumann P."/>
            <person name="Kim I.S."/>
        </authorList>
    </citation>
    <scope>NUCLEOTIDE SEQUENCE [LARGE SCALE GENOMIC DNA]</scope>
    <source>
        <strain evidence="8 9">C5-26</strain>
    </source>
</reference>
<evidence type="ECO:0000259" key="7">
    <source>
        <dbReference type="PROSITE" id="PS51462"/>
    </source>
</evidence>
<feature type="domain" description="Nudix hydrolase" evidence="7">
    <location>
        <begin position="23"/>
        <end position="165"/>
    </location>
</feature>
<evidence type="ECO:0000256" key="1">
    <source>
        <dbReference type="ARBA" id="ARBA00001946"/>
    </source>
</evidence>
<evidence type="ECO:0000256" key="5">
    <source>
        <dbReference type="RuleBase" id="RU003476"/>
    </source>
</evidence>
<dbReference type="CDD" id="cd04685">
    <property type="entry name" value="NUDIX_Hydrolase"/>
    <property type="match status" value="1"/>
</dbReference>
<dbReference type="PRINTS" id="PR00502">
    <property type="entry name" value="NUDIXFAMILY"/>
</dbReference>
<dbReference type="AlphaFoldDB" id="A0A563DRC2"/>
<comment type="caution">
    <text evidence="8">The sequence shown here is derived from an EMBL/GenBank/DDBJ whole genome shotgun (WGS) entry which is preliminary data.</text>
</comment>
<gene>
    <name evidence="8" type="ORF">FGL98_24100</name>
</gene>
<keyword evidence="3 5" id="KW-0378">Hydrolase</keyword>
<protein>
    <submittedName>
        <fullName evidence="8">NUDIX domain-containing protein</fullName>
    </submittedName>
</protein>
<dbReference type="InterPro" id="IPR015797">
    <property type="entry name" value="NUDIX_hydrolase-like_dom_sf"/>
</dbReference>
<dbReference type="OrthoDB" id="9804442at2"/>
<comment type="similarity">
    <text evidence="2 5">Belongs to the Nudix hydrolase family.</text>
</comment>
<evidence type="ECO:0000313" key="9">
    <source>
        <dbReference type="Proteomes" id="UP000320244"/>
    </source>
</evidence>
<dbReference type="InterPro" id="IPR000086">
    <property type="entry name" value="NUDIX_hydrolase_dom"/>
</dbReference>
<dbReference type="GO" id="GO:0016787">
    <property type="term" value="F:hydrolase activity"/>
    <property type="evidence" value="ECO:0007669"/>
    <property type="project" value="UniProtKB-KW"/>
</dbReference>
<proteinExistence type="inferred from homology"/>
<dbReference type="InterPro" id="IPR020084">
    <property type="entry name" value="NUDIX_hydrolase_CS"/>
</dbReference>
<dbReference type="Gene3D" id="3.90.79.10">
    <property type="entry name" value="Nucleoside Triphosphate Pyrophosphohydrolase"/>
    <property type="match status" value="1"/>
</dbReference>
<dbReference type="EMBL" id="VCQV01000072">
    <property type="protein sequence ID" value="TWP32491.1"/>
    <property type="molecule type" value="Genomic_DNA"/>
</dbReference>
<evidence type="ECO:0000256" key="6">
    <source>
        <dbReference type="SAM" id="MobiDB-lite"/>
    </source>
</evidence>
<reference evidence="8 9" key="1">
    <citation type="submission" date="2019-05" db="EMBL/GenBank/DDBJ databases">
        <authorList>
            <person name="Lee S.D."/>
        </authorList>
    </citation>
    <scope>NUCLEOTIDE SEQUENCE [LARGE SCALE GENOMIC DNA]</scope>
    <source>
        <strain evidence="8 9">C5-26</strain>
    </source>
</reference>